<evidence type="ECO:0000256" key="2">
    <source>
        <dbReference type="SAM" id="Phobius"/>
    </source>
</evidence>
<dbReference type="InterPro" id="IPR003961">
    <property type="entry name" value="FN3_dom"/>
</dbReference>
<dbReference type="Gene3D" id="2.60.40.10">
    <property type="entry name" value="Immunoglobulins"/>
    <property type="match status" value="2"/>
</dbReference>
<dbReference type="CDD" id="cd00063">
    <property type="entry name" value="FN3"/>
    <property type="match status" value="2"/>
</dbReference>
<gene>
    <name evidence="4" type="ORF">CALMAC_LOCUS439</name>
</gene>
<dbReference type="SMART" id="SM00060">
    <property type="entry name" value="FN3"/>
    <property type="match status" value="2"/>
</dbReference>
<feature type="domain" description="Fibronectin type-III" evidence="3">
    <location>
        <begin position="23"/>
        <end position="120"/>
    </location>
</feature>
<name>A0A653BF67_CALMS</name>
<keyword evidence="2" id="KW-0812">Transmembrane</keyword>
<feature type="non-terminal residue" evidence="4">
    <location>
        <position position="1"/>
    </location>
</feature>
<reference evidence="4 5" key="1">
    <citation type="submission" date="2019-01" db="EMBL/GenBank/DDBJ databases">
        <authorList>
            <person name="Sayadi A."/>
        </authorList>
    </citation>
    <scope>NUCLEOTIDE SEQUENCE [LARGE SCALE GENOMIC DNA]</scope>
</reference>
<dbReference type="InterPro" id="IPR050964">
    <property type="entry name" value="Striated_Muscle_Regulatory"/>
</dbReference>
<evidence type="ECO:0000256" key="1">
    <source>
        <dbReference type="ARBA" id="ARBA00022737"/>
    </source>
</evidence>
<keyword evidence="5" id="KW-1185">Reference proteome</keyword>
<feature type="domain" description="Fibronectin type-III" evidence="3">
    <location>
        <begin position="137"/>
        <end position="240"/>
    </location>
</feature>
<dbReference type="SUPFAM" id="SSF49265">
    <property type="entry name" value="Fibronectin type III"/>
    <property type="match status" value="2"/>
</dbReference>
<dbReference type="InterPro" id="IPR036116">
    <property type="entry name" value="FN3_sf"/>
</dbReference>
<dbReference type="PANTHER" id="PTHR13817:SF172">
    <property type="entry name" value="IG-LIKE DOMAIN-CONTAINING PROTEIN"/>
    <property type="match status" value="1"/>
</dbReference>
<sequence length="364" mass="40752">YICVAINKHGVNELPLTLHHATVPEVAQMTVESITATTIKFSIIPKGSFEGLPIRSYTIQYKPKDEFDWSFARNHTWSFGAPYYLENLVPEETYHFRVAATNDVGTGHFLNVQSQTMPRRSVPAEPKILVSAHKEYNMSDREDMVIPSPYADHFELRWNVPSDNGEPILHYLVRYCVTEKISGRWHDKDCSEQIQQSVQYTSYQLDSLRPDTVYKVELRAHNSIGDSSPAQIRVRTARGEDPIVPMQKAGISSGLIIGIVVAVIILVLILLDITCFFVNRLGVIALCCGNSAKQNAEDDAKLSSYKAAPAHPSSLNLPQPIKLAPSLTEEHEPLKQDEKQISVEFDGRHVYSKTGEIIGKHSAV</sequence>
<accession>A0A653BF67</accession>
<dbReference type="Proteomes" id="UP000410492">
    <property type="component" value="Unassembled WGS sequence"/>
</dbReference>
<dbReference type="PANTHER" id="PTHR13817">
    <property type="entry name" value="TITIN"/>
    <property type="match status" value="1"/>
</dbReference>
<feature type="transmembrane region" description="Helical" evidence="2">
    <location>
        <begin position="251"/>
        <end position="271"/>
    </location>
</feature>
<keyword evidence="2" id="KW-0472">Membrane</keyword>
<evidence type="ECO:0000313" key="5">
    <source>
        <dbReference type="Proteomes" id="UP000410492"/>
    </source>
</evidence>
<dbReference type="EMBL" id="CAACVG010000464">
    <property type="protein sequence ID" value="VEN34143.1"/>
    <property type="molecule type" value="Genomic_DNA"/>
</dbReference>
<evidence type="ECO:0000313" key="4">
    <source>
        <dbReference type="EMBL" id="VEN34143.1"/>
    </source>
</evidence>
<dbReference type="Pfam" id="PF00041">
    <property type="entry name" value="fn3"/>
    <property type="match status" value="2"/>
</dbReference>
<dbReference type="OrthoDB" id="10056271at2759"/>
<dbReference type="GO" id="GO:0045214">
    <property type="term" value="P:sarcomere organization"/>
    <property type="evidence" value="ECO:0007669"/>
    <property type="project" value="TreeGrafter"/>
</dbReference>
<dbReference type="GO" id="GO:0031430">
    <property type="term" value="C:M band"/>
    <property type="evidence" value="ECO:0007669"/>
    <property type="project" value="TreeGrafter"/>
</dbReference>
<organism evidence="4 5">
    <name type="scientific">Callosobruchus maculatus</name>
    <name type="common">Southern cowpea weevil</name>
    <name type="synonym">Pulse bruchid</name>
    <dbReference type="NCBI Taxonomy" id="64391"/>
    <lineage>
        <taxon>Eukaryota</taxon>
        <taxon>Metazoa</taxon>
        <taxon>Ecdysozoa</taxon>
        <taxon>Arthropoda</taxon>
        <taxon>Hexapoda</taxon>
        <taxon>Insecta</taxon>
        <taxon>Pterygota</taxon>
        <taxon>Neoptera</taxon>
        <taxon>Endopterygota</taxon>
        <taxon>Coleoptera</taxon>
        <taxon>Polyphaga</taxon>
        <taxon>Cucujiformia</taxon>
        <taxon>Chrysomeloidea</taxon>
        <taxon>Chrysomelidae</taxon>
        <taxon>Bruchinae</taxon>
        <taxon>Bruchini</taxon>
        <taxon>Callosobruchus</taxon>
    </lineage>
</organism>
<protein>
    <recommendedName>
        <fullName evidence="3">Fibronectin type-III domain-containing protein</fullName>
    </recommendedName>
</protein>
<keyword evidence="2" id="KW-1133">Transmembrane helix</keyword>
<evidence type="ECO:0000259" key="3">
    <source>
        <dbReference type="PROSITE" id="PS50853"/>
    </source>
</evidence>
<keyword evidence="1" id="KW-0677">Repeat</keyword>
<dbReference type="InterPro" id="IPR013783">
    <property type="entry name" value="Ig-like_fold"/>
</dbReference>
<dbReference type="PROSITE" id="PS50853">
    <property type="entry name" value="FN3"/>
    <property type="match status" value="2"/>
</dbReference>
<dbReference type="AlphaFoldDB" id="A0A653BF67"/>
<proteinExistence type="predicted"/>